<evidence type="ECO:0000313" key="8">
    <source>
        <dbReference type="EMBL" id="RNL91990.1"/>
    </source>
</evidence>
<evidence type="ECO:0000256" key="1">
    <source>
        <dbReference type="ARBA" id="ARBA00022448"/>
    </source>
</evidence>
<evidence type="ECO:0000259" key="6">
    <source>
        <dbReference type="PROSITE" id="PS50893"/>
    </source>
</evidence>
<proteinExistence type="predicted"/>
<dbReference type="PROSITE" id="PS00211">
    <property type="entry name" value="ABC_TRANSPORTER_1"/>
    <property type="match status" value="1"/>
</dbReference>
<dbReference type="GO" id="GO:0005524">
    <property type="term" value="F:ATP binding"/>
    <property type="evidence" value="ECO:0007669"/>
    <property type="project" value="UniProtKB-KW"/>
</dbReference>
<dbReference type="InterPro" id="IPR004606">
    <property type="entry name" value="Mop_domain"/>
</dbReference>
<evidence type="ECO:0000256" key="5">
    <source>
        <dbReference type="PROSITE-ProRule" id="PRU01213"/>
    </source>
</evidence>
<keyword evidence="2 5" id="KW-0500">Molybdenum</keyword>
<accession>A0ABX9WAE0</accession>
<evidence type="ECO:0000256" key="2">
    <source>
        <dbReference type="ARBA" id="ARBA00022505"/>
    </source>
</evidence>
<keyword evidence="1" id="KW-0813">Transport</keyword>
<dbReference type="SUPFAM" id="SSF52540">
    <property type="entry name" value="P-loop containing nucleoside triphosphate hydrolases"/>
    <property type="match status" value="1"/>
</dbReference>
<sequence length="365" mass="39376">MAATLTARVRRHVCDLHLSIDTARAPVTVLFGPSGAGKTTLLRCLAGLDRPEPGSHIQFGDHLWDAPRVHVPTRRRRVGYLFQDHALFPHLPVAGNVGYGLHRMPRRQRPERIRQALAAADAAHLHDRPTRGLSGGEAQRVALARALAPRPQLLLLDEPLSALDTPTRTRLRGDLRRLLLATGVPTIVVTHDRTEALTLGDHIAVVIDGRLHQHGPVDTVFNRPATAAVAAVVGVDTILTGHVTGHHDDLTHIDVAGHVLHATPHRDLNPGDRTLVCIRADDIALELPGPPRPASPRNQLPAVVTAVHPDGPVLRVSLDAGITLTAYVTRPTGEHLDLQTGRQVTAAIKATAVHLIAHPAVERPH</sequence>
<dbReference type="InterPro" id="IPR003593">
    <property type="entry name" value="AAA+_ATPase"/>
</dbReference>
<keyword evidence="9" id="KW-1185">Reference proteome</keyword>
<dbReference type="Pfam" id="PF03459">
    <property type="entry name" value="TOBE"/>
    <property type="match status" value="1"/>
</dbReference>
<protein>
    <submittedName>
        <fullName evidence="8">ABC transporter ATP-binding protein</fullName>
    </submittedName>
</protein>
<dbReference type="PANTHER" id="PTHR42781">
    <property type="entry name" value="SPERMIDINE/PUTRESCINE IMPORT ATP-BINDING PROTEIN POTA"/>
    <property type="match status" value="1"/>
</dbReference>
<dbReference type="Pfam" id="PF00005">
    <property type="entry name" value="ABC_tran"/>
    <property type="match status" value="1"/>
</dbReference>
<dbReference type="PROSITE" id="PS51866">
    <property type="entry name" value="MOP"/>
    <property type="match status" value="1"/>
</dbReference>
<evidence type="ECO:0000313" key="9">
    <source>
        <dbReference type="Proteomes" id="UP000280698"/>
    </source>
</evidence>
<dbReference type="PROSITE" id="PS50893">
    <property type="entry name" value="ABC_TRANSPORTER_2"/>
    <property type="match status" value="1"/>
</dbReference>
<dbReference type="Gene3D" id="2.40.50.100">
    <property type="match status" value="1"/>
</dbReference>
<organism evidence="8 9">
    <name type="scientific">Micromonospora solifontis</name>
    <dbReference type="NCBI Taxonomy" id="2487138"/>
    <lineage>
        <taxon>Bacteria</taxon>
        <taxon>Bacillati</taxon>
        <taxon>Actinomycetota</taxon>
        <taxon>Actinomycetes</taxon>
        <taxon>Micromonosporales</taxon>
        <taxon>Micromonosporaceae</taxon>
        <taxon>Micromonospora</taxon>
    </lineage>
</organism>
<dbReference type="RefSeq" id="WP_123243007.1">
    <property type="nucleotide sequence ID" value="NZ_JAAHBY010000087.1"/>
</dbReference>
<evidence type="ECO:0000256" key="3">
    <source>
        <dbReference type="ARBA" id="ARBA00022741"/>
    </source>
</evidence>
<dbReference type="InterPro" id="IPR005116">
    <property type="entry name" value="Transp-assoc_OB_typ1"/>
</dbReference>
<feature type="domain" description="Mop" evidence="7">
    <location>
        <begin position="293"/>
        <end position="357"/>
    </location>
</feature>
<dbReference type="SUPFAM" id="SSF50331">
    <property type="entry name" value="MOP-like"/>
    <property type="match status" value="1"/>
</dbReference>
<gene>
    <name evidence="8" type="ORF">EFE23_22975</name>
</gene>
<dbReference type="Proteomes" id="UP000280698">
    <property type="component" value="Unassembled WGS sequence"/>
</dbReference>
<feature type="domain" description="ABC transporter" evidence="6">
    <location>
        <begin position="1"/>
        <end position="233"/>
    </location>
</feature>
<reference evidence="8 9" key="1">
    <citation type="submission" date="2018-11" db="EMBL/GenBank/DDBJ databases">
        <title>Micromonospora sp. PPF5-17, a new actinomycetes isolated from a hot spring soil.</title>
        <authorList>
            <person name="Thawai C."/>
        </authorList>
    </citation>
    <scope>NUCLEOTIDE SEQUENCE [LARGE SCALE GENOMIC DNA]</scope>
    <source>
        <strain evidence="8 9">PPF5-17</strain>
    </source>
</reference>
<comment type="caution">
    <text evidence="8">The sequence shown here is derived from an EMBL/GenBank/DDBJ whole genome shotgun (WGS) entry which is preliminary data.</text>
</comment>
<dbReference type="InterPro" id="IPR003439">
    <property type="entry name" value="ABC_transporter-like_ATP-bd"/>
</dbReference>
<dbReference type="PANTHER" id="PTHR42781:SF4">
    <property type="entry name" value="SPERMIDINE_PUTRESCINE IMPORT ATP-BINDING PROTEIN POTA"/>
    <property type="match status" value="1"/>
</dbReference>
<keyword evidence="4 8" id="KW-0067">ATP-binding</keyword>
<dbReference type="EMBL" id="RJLN01000087">
    <property type="protein sequence ID" value="RNL91990.1"/>
    <property type="molecule type" value="Genomic_DNA"/>
</dbReference>
<dbReference type="InterPro" id="IPR027417">
    <property type="entry name" value="P-loop_NTPase"/>
</dbReference>
<dbReference type="InterPro" id="IPR008995">
    <property type="entry name" value="Mo/tungstate-bd_C_term_dom"/>
</dbReference>
<dbReference type="Gene3D" id="3.40.50.300">
    <property type="entry name" value="P-loop containing nucleotide triphosphate hydrolases"/>
    <property type="match status" value="1"/>
</dbReference>
<keyword evidence="3" id="KW-0547">Nucleotide-binding</keyword>
<dbReference type="SMART" id="SM00382">
    <property type="entry name" value="AAA"/>
    <property type="match status" value="1"/>
</dbReference>
<evidence type="ECO:0000259" key="7">
    <source>
        <dbReference type="PROSITE" id="PS51866"/>
    </source>
</evidence>
<dbReference type="InterPro" id="IPR017871">
    <property type="entry name" value="ABC_transporter-like_CS"/>
</dbReference>
<name>A0ABX9WAE0_9ACTN</name>
<evidence type="ECO:0000256" key="4">
    <source>
        <dbReference type="ARBA" id="ARBA00022840"/>
    </source>
</evidence>
<dbReference type="InterPro" id="IPR050093">
    <property type="entry name" value="ABC_SmlMolc_Importer"/>
</dbReference>